<dbReference type="PANTHER" id="PTHR35004">
    <property type="entry name" value="TRANSPOSASE RV3428C-RELATED"/>
    <property type="match status" value="1"/>
</dbReference>
<dbReference type="InterPro" id="IPR036397">
    <property type="entry name" value="RNaseH_sf"/>
</dbReference>
<dbReference type="GO" id="GO:0003676">
    <property type="term" value="F:nucleic acid binding"/>
    <property type="evidence" value="ECO:0007669"/>
    <property type="project" value="InterPro"/>
</dbReference>
<dbReference type="EMBL" id="CP009048">
    <property type="protein sequence ID" value="AIL61700.1"/>
    <property type="molecule type" value="Genomic_DNA"/>
</dbReference>
<dbReference type="InterPro" id="IPR047656">
    <property type="entry name" value="IS481-like_transpos"/>
</dbReference>
<name>A0A077FAY6_9PSED</name>
<evidence type="ECO:0000313" key="2">
    <source>
        <dbReference type="EMBL" id="AIL60742.1"/>
    </source>
</evidence>
<accession>A0A077FAY6</accession>
<gene>
    <name evidence="2" type="ORF">PSAKL28_15160</name>
    <name evidence="3" type="ORF">PSAKL28_24930</name>
</gene>
<sequence>MPWNTRDAMSLKEEFVVLAQQPGCNRRELCQRFGISAPTGYKWLKRYAAHGSQGLLEKSRRPITSPDQTPPALESSVLELRQQHPEWGGRKISHKLDCRIAPSTVTNVLHRHGLIQPPEKEVQLFAKRFVHDAPNDLWQMDFKGNFPTQEGRCHPLTVLDDHSRFNLAIQACANERTVTVQERLTEVFRRYGLPARINVDNGPPWGSPRNPGEIAMLSIWLIRLGIRVSFSRPHHPQTNGKIERFHRALKAEVLNGRHFRSIAETQNAFDHWREIYNHQRPHEALEYEVPMEHYRVSPWAFPEKLSEFEYGPDDVLVKAYHCRFRFRKRYFKIAKGLTGYLLAVRSLPGSEDLFNVYFCHHLVRTIDVNQPDSGR</sequence>
<dbReference type="InterPro" id="IPR009057">
    <property type="entry name" value="Homeodomain-like_sf"/>
</dbReference>
<evidence type="ECO:0000313" key="4">
    <source>
        <dbReference type="Proteomes" id="UP000028931"/>
    </source>
</evidence>
<dbReference type="KEGG" id="palk:PSAKL28_15160"/>
<dbReference type="RefSeq" id="WP_038608658.1">
    <property type="nucleotide sequence ID" value="NZ_CP009048.1"/>
</dbReference>
<dbReference type="PROSITE" id="PS50994">
    <property type="entry name" value="INTEGRASE"/>
    <property type="match status" value="1"/>
</dbReference>
<proteinExistence type="predicted"/>
<protein>
    <submittedName>
        <fullName evidence="3">Transposase for IS481 element</fullName>
    </submittedName>
</protein>
<evidence type="ECO:0000313" key="3">
    <source>
        <dbReference type="EMBL" id="AIL61700.1"/>
    </source>
</evidence>
<dbReference type="eggNOG" id="COG2801">
    <property type="taxonomic scope" value="Bacteria"/>
</dbReference>
<dbReference type="PANTHER" id="PTHR35004:SF6">
    <property type="entry name" value="TRANSPOSASE"/>
    <property type="match status" value="1"/>
</dbReference>
<dbReference type="InterPro" id="IPR001584">
    <property type="entry name" value="Integrase_cat-core"/>
</dbReference>
<dbReference type="KEGG" id="palk:PSAKL28_24930"/>
<evidence type="ECO:0000259" key="1">
    <source>
        <dbReference type="PROSITE" id="PS50994"/>
    </source>
</evidence>
<dbReference type="Proteomes" id="UP000028931">
    <property type="component" value="Chromosome"/>
</dbReference>
<dbReference type="Gene3D" id="3.30.420.10">
    <property type="entry name" value="Ribonuclease H-like superfamily/Ribonuclease H"/>
    <property type="match status" value="1"/>
</dbReference>
<dbReference type="EMBL" id="CP009048">
    <property type="protein sequence ID" value="AIL60742.1"/>
    <property type="molecule type" value="Genomic_DNA"/>
</dbReference>
<dbReference type="HOGENOM" id="CLU_027402_15_3_6"/>
<reference evidence="3 4" key="1">
    <citation type="submission" date="2014-07" db="EMBL/GenBank/DDBJ databases">
        <authorList>
            <person name="Lee K."/>
            <person name="Lim J.Y."/>
            <person name="Hwang I."/>
        </authorList>
    </citation>
    <scope>NUCLEOTIDE SEQUENCE [LARGE SCALE GENOMIC DNA]</scope>
    <source>
        <strain evidence="3 4">KL28</strain>
    </source>
</reference>
<dbReference type="OrthoDB" id="9774685at2"/>
<dbReference type="NCBIfam" id="NF033577">
    <property type="entry name" value="transpos_IS481"/>
    <property type="match status" value="1"/>
</dbReference>
<dbReference type="AlphaFoldDB" id="A0A077FAY6"/>
<dbReference type="GO" id="GO:0015074">
    <property type="term" value="P:DNA integration"/>
    <property type="evidence" value="ECO:0007669"/>
    <property type="project" value="InterPro"/>
</dbReference>
<dbReference type="Pfam" id="PF13565">
    <property type="entry name" value="HTH_32"/>
    <property type="match status" value="1"/>
</dbReference>
<dbReference type="Pfam" id="PF13683">
    <property type="entry name" value="rve_3"/>
    <property type="match status" value="1"/>
</dbReference>
<feature type="domain" description="Integrase catalytic" evidence="1">
    <location>
        <begin position="130"/>
        <end position="298"/>
    </location>
</feature>
<organism evidence="3 4">
    <name type="scientific">Pseudomonas alkylphenolica</name>
    <dbReference type="NCBI Taxonomy" id="237609"/>
    <lineage>
        <taxon>Bacteria</taxon>
        <taxon>Pseudomonadati</taxon>
        <taxon>Pseudomonadota</taxon>
        <taxon>Gammaproteobacteria</taxon>
        <taxon>Pseudomonadales</taxon>
        <taxon>Pseudomonadaceae</taxon>
        <taxon>Pseudomonas</taxon>
    </lineage>
</organism>
<dbReference type="InterPro" id="IPR012337">
    <property type="entry name" value="RNaseH-like_sf"/>
</dbReference>
<dbReference type="SUPFAM" id="SSF46689">
    <property type="entry name" value="Homeodomain-like"/>
    <property type="match status" value="1"/>
</dbReference>
<dbReference type="SUPFAM" id="SSF53098">
    <property type="entry name" value="Ribonuclease H-like"/>
    <property type="match status" value="1"/>
</dbReference>